<dbReference type="VEuPathDB" id="VectorBase:PPAI010895"/>
<dbReference type="VEuPathDB" id="VectorBase:PPAPM1_007809"/>
<evidence type="ECO:0000256" key="1">
    <source>
        <dbReference type="ARBA" id="ARBA00005356"/>
    </source>
</evidence>
<dbReference type="PANTHER" id="PTHR13378">
    <property type="entry name" value="REGULATOR COMPLEX PROTEIN LAMTOR3"/>
    <property type="match status" value="1"/>
</dbReference>
<reference evidence="2" key="1">
    <citation type="submission" date="2022-08" db="UniProtKB">
        <authorList>
            <consortium name="EnsemblMetazoa"/>
        </authorList>
    </citation>
    <scope>IDENTIFICATION</scope>
    <source>
        <strain evidence="2">Israel</strain>
    </source>
</reference>
<dbReference type="EMBL" id="AJVK01008686">
    <property type="status" value="NOT_ANNOTATED_CDS"/>
    <property type="molecule type" value="Genomic_DNA"/>
</dbReference>
<dbReference type="PANTHER" id="PTHR13378:SF1">
    <property type="entry name" value="RAGULATOR COMPLEX PROTEIN LAMTOR3"/>
    <property type="match status" value="1"/>
</dbReference>
<dbReference type="FunFam" id="3.30.450.30:FF:000003">
    <property type="entry name" value="ragulator complex protein LAMTOR3 homolog"/>
    <property type="match status" value="1"/>
</dbReference>
<dbReference type="Pfam" id="PF08923">
    <property type="entry name" value="MAPKK1_Int"/>
    <property type="match status" value="1"/>
</dbReference>
<dbReference type="RefSeq" id="XP_055712718.1">
    <property type="nucleotide sequence ID" value="XM_055856743.1"/>
</dbReference>
<dbReference type="GO" id="GO:0071230">
    <property type="term" value="P:cellular response to amino acid stimulus"/>
    <property type="evidence" value="ECO:0007669"/>
    <property type="project" value="TreeGrafter"/>
</dbReference>
<dbReference type="OrthoDB" id="343907at2759"/>
<sequence>MTDDVKKFFTGLLHKVSGLHCIAITDRDGVLVTVTGDRVPEPALKAPFLSTFTNATDQASKLGLGKNKNIICMYSNYQIVQMNKLPLIVTFIGNQNCNVGHILAIENQIDAYLDEIKQAVTES</sequence>
<dbReference type="GeneID" id="129807456"/>
<dbReference type="Gene3D" id="3.30.450.30">
    <property type="entry name" value="Dynein light chain 2a, cytoplasmic"/>
    <property type="match status" value="1"/>
</dbReference>
<dbReference type="SUPFAM" id="SSF103196">
    <property type="entry name" value="Roadblock/LC7 domain"/>
    <property type="match status" value="1"/>
</dbReference>
<proteinExistence type="inferred from homology"/>
<dbReference type="GO" id="GO:0032008">
    <property type="term" value="P:positive regulation of TOR signaling"/>
    <property type="evidence" value="ECO:0007669"/>
    <property type="project" value="TreeGrafter"/>
</dbReference>
<organism evidence="2 3">
    <name type="scientific">Phlebotomus papatasi</name>
    <name type="common">Sandfly</name>
    <dbReference type="NCBI Taxonomy" id="29031"/>
    <lineage>
        <taxon>Eukaryota</taxon>
        <taxon>Metazoa</taxon>
        <taxon>Ecdysozoa</taxon>
        <taxon>Arthropoda</taxon>
        <taxon>Hexapoda</taxon>
        <taxon>Insecta</taxon>
        <taxon>Pterygota</taxon>
        <taxon>Neoptera</taxon>
        <taxon>Endopterygota</taxon>
        <taxon>Diptera</taxon>
        <taxon>Nematocera</taxon>
        <taxon>Psychodoidea</taxon>
        <taxon>Psychodidae</taxon>
        <taxon>Phlebotomus</taxon>
        <taxon>Phlebotomus</taxon>
    </lineage>
</organism>
<accession>A0A1B0F0N6</accession>
<dbReference type="Proteomes" id="UP000092462">
    <property type="component" value="Unassembled WGS sequence"/>
</dbReference>
<dbReference type="EnsemblMetazoa" id="PPAI010895-RA">
    <property type="protein sequence ID" value="PPAI010895-PA"/>
    <property type="gene ID" value="PPAI010895"/>
</dbReference>
<evidence type="ECO:0000313" key="3">
    <source>
        <dbReference type="Proteomes" id="UP000092462"/>
    </source>
</evidence>
<comment type="similarity">
    <text evidence="1">Belongs to the LAMTOR3 family.</text>
</comment>
<dbReference type="KEGG" id="ppap:129807456"/>
<dbReference type="GO" id="GO:0071986">
    <property type="term" value="C:Ragulator complex"/>
    <property type="evidence" value="ECO:0007669"/>
    <property type="project" value="TreeGrafter"/>
</dbReference>
<evidence type="ECO:0008006" key="4">
    <source>
        <dbReference type="Google" id="ProtNLM"/>
    </source>
</evidence>
<name>A0A1B0F0N6_PHLPP</name>
<protein>
    <recommendedName>
        <fullName evidence="4">Roadblock/LAMTOR2 domain-containing protein</fullName>
    </recommendedName>
</protein>
<evidence type="ECO:0000313" key="2">
    <source>
        <dbReference type="EnsemblMetazoa" id="PPAI010895-PA"/>
    </source>
</evidence>
<dbReference type="InterPro" id="IPR015019">
    <property type="entry name" value="LAMTOR3"/>
</dbReference>
<dbReference type="CTD" id="8649"/>
<dbReference type="AlphaFoldDB" id="A0A1B0F0N6"/>
<keyword evidence="3" id="KW-1185">Reference proteome</keyword>
<dbReference type="SMART" id="SM01278">
    <property type="entry name" value="MAPKK1_Int"/>
    <property type="match status" value="1"/>
</dbReference>